<protein>
    <submittedName>
        <fullName evidence="9">Polysaccharide chain length determinant protein (PEP-CTERM system associated)</fullName>
    </submittedName>
</protein>
<evidence type="ECO:0000313" key="10">
    <source>
        <dbReference type="Proteomes" id="UP000249165"/>
    </source>
</evidence>
<evidence type="ECO:0000256" key="6">
    <source>
        <dbReference type="SAM" id="Coils"/>
    </source>
</evidence>
<evidence type="ECO:0000313" key="9">
    <source>
        <dbReference type="EMBL" id="RAK11679.1"/>
    </source>
</evidence>
<name>A0A327XZT6_9RHOB</name>
<evidence type="ECO:0000259" key="8">
    <source>
        <dbReference type="Pfam" id="PF02706"/>
    </source>
</evidence>
<keyword evidence="4 7" id="KW-1133">Transmembrane helix</keyword>
<comment type="subcellular location">
    <subcellularLocation>
        <location evidence="1">Cell membrane</location>
        <topology evidence="1">Multi-pass membrane protein</topology>
    </subcellularLocation>
</comment>
<dbReference type="InterPro" id="IPR003856">
    <property type="entry name" value="LPS_length_determ_N"/>
</dbReference>
<keyword evidence="10" id="KW-1185">Reference proteome</keyword>
<dbReference type="PANTHER" id="PTHR32309:SF31">
    <property type="entry name" value="CAPSULAR EXOPOLYSACCHARIDE FAMILY"/>
    <property type="match status" value="1"/>
</dbReference>
<feature type="transmembrane region" description="Helical" evidence="7">
    <location>
        <begin position="417"/>
        <end position="440"/>
    </location>
</feature>
<dbReference type="Pfam" id="PF02706">
    <property type="entry name" value="Wzz"/>
    <property type="match status" value="1"/>
</dbReference>
<feature type="domain" description="Polysaccharide chain length determinant N-terminal" evidence="8">
    <location>
        <begin position="1"/>
        <end position="84"/>
    </location>
</feature>
<dbReference type="AlphaFoldDB" id="A0A327XZT6"/>
<evidence type="ECO:0000256" key="2">
    <source>
        <dbReference type="ARBA" id="ARBA00022475"/>
    </source>
</evidence>
<dbReference type="OrthoDB" id="8114194at2"/>
<keyword evidence="3 7" id="KW-0812">Transmembrane</keyword>
<evidence type="ECO:0000256" key="7">
    <source>
        <dbReference type="SAM" id="Phobius"/>
    </source>
</evidence>
<evidence type="ECO:0000256" key="4">
    <source>
        <dbReference type="ARBA" id="ARBA00022989"/>
    </source>
</evidence>
<feature type="transmembrane region" description="Helical" evidence="7">
    <location>
        <begin position="14"/>
        <end position="33"/>
    </location>
</feature>
<dbReference type="InterPro" id="IPR050445">
    <property type="entry name" value="Bact_polysacc_biosynth/exp"/>
</dbReference>
<dbReference type="PANTHER" id="PTHR32309">
    <property type="entry name" value="TYROSINE-PROTEIN KINASE"/>
    <property type="match status" value="1"/>
</dbReference>
<sequence length="523" mass="57561">MDLNFYWRSFLRHLPWLILVVIAGATAGLYFAVTLPPVYESSARMIVEAEQIPDELAASTVRTNAGEQISIIEQRILTREVLLELANRMAIYTGEDAQMPASDKVADLRDRIAIGLSGGGRNAMLVNVSFRDSDAQRAARVTNEIVTLILSENVRMRTTVSGQTLEFFTQEVDRLGQEISRLSARMLSFQEQNLDALPDSLDFRRTQQASLQERLTQLSRDEQSLKDRRARLVDLFENTGSVPDADIGSAATAEMQQLAQLRREYANARVVLAETNPRLELMQARIRALEQTVAEQQAAADRLGENAPAGAAPPSPFEIQLADIESQIAEIKRRREELEIRMDDLADTIGRTPGNSVTLDAMQRDYANLQAQYNQAVANQARAETGDMIEALSKGQRISIVEQAIAPRNPVSPNRPVLAAGGVAGGLVLGMALIALIELLNGTVRRPSEITAKLGIEALATVPYIYTYHQLRRRRRVLAVSVTVAVLLLGGGLWLVDSQVMPLGRAFEMVVARARNALGALQS</sequence>
<dbReference type="GO" id="GO:0005886">
    <property type="term" value="C:plasma membrane"/>
    <property type="evidence" value="ECO:0007669"/>
    <property type="project" value="UniProtKB-SubCell"/>
</dbReference>
<proteinExistence type="predicted"/>
<dbReference type="EMBL" id="QLMG01000047">
    <property type="protein sequence ID" value="RAK11679.1"/>
    <property type="molecule type" value="Genomic_DNA"/>
</dbReference>
<reference evidence="9 10" key="1">
    <citation type="submission" date="2018-06" db="EMBL/GenBank/DDBJ databases">
        <title>Genomic Encyclopedia of Archaeal and Bacterial Type Strains, Phase II (KMG-II): from individual species to whole genera.</title>
        <authorList>
            <person name="Goeker M."/>
        </authorList>
    </citation>
    <scope>NUCLEOTIDE SEQUENCE [LARGE SCALE GENOMIC DNA]</scope>
    <source>
        <strain evidence="9 10">DSM 22011</strain>
    </source>
</reference>
<dbReference type="RefSeq" id="WP_111551070.1">
    <property type="nucleotide sequence ID" value="NZ_LIGK01000037.1"/>
</dbReference>
<evidence type="ECO:0000256" key="3">
    <source>
        <dbReference type="ARBA" id="ARBA00022692"/>
    </source>
</evidence>
<dbReference type="Gene3D" id="1.10.287.1490">
    <property type="match status" value="1"/>
</dbReference>
<accession>A0A327XZT6</accession>
<feature type="coiled-coil region" evidence="6">
    <location>
        <begin position="165"/>
        <end position="228"/>
    </location>
</feature>
<keyword evidence="6" id="KW-0175">Coiled coil</keyword>
<keyword evidence="5 7" id="KW-0472">Membrane</keyword>
<keyword evidence="2" id="KW-1003">Cell membrane</keyword>
<organism evidence="9 10">
    <name type="scientific">Salipiger aestuarii</name>
    <dbReference type="NCBI Taxonomy" id="568098"/>
    <lineage>
        <taxon>Bacteria</taxon>
        <taxon>Pseudomonadati</taxon>
        <taxon>Pseudomonadota</taxon>
        <taxon>Alphaproteobacteria</taxon>
        <taxon>Rhodobacterales</taxon>
        <taxon>Roseobacteraceae</taxon>
        <taxon>Salipiger</taxon>
    </lineage>
</organism>
<dbReference type="Proteomes" id="UP000249165">
    <property type="component" value="Unassembled WGS sequence"/>
</dbReference>
<gene>
    <name evidence="9" type="ORF">ATI53_104715</name>
</gene>
<evidence type="ECO:0000256" key="1">
    <source>
        <dbReference type="ARBA" id="ARBA00004651"/>
    </source>
</evidence>
<comment type="caution">
    <text evidence="9">The sequence shown here is derived from an EMBL/GenBank/DDBJ whole genome shotgun (WGS) entry which is preliminary data.</text>
</comment>
<feature type="coiled-coil region" evidence="6">
    <location>
        <begin position="279"/>
        <end position="379"/>
    </location>
</feature>
<feature type="transmembrane region" description="Helical" evidence="7">
    <location>
        <begin position="477"/>
        <end position="496"/>
    </location>
</feature>
<evidence type="ECO:0000256" key="5">
    <source>
        <dbReference type="ARBA" id="ARBA00023136"/>
    </source>
</evidence>